<evidence type="ECO:0000259" key="2">
    <source>
        <dbReference type="Pfam" id="PF13354"/>
    </source>
</evidence>
<dbReference type="SUPFAM" id="SSF56601">
    <property type="entry name" value="beta-lactamase/transpeptidase-like"/>
    <property type="match status" value="1"/>
</dbReference>
<reference evidence="3" key="1">
    <citation type="submission" date="2024-07" db="EMBL/GenBank/DDBJ databases">
        <authorList>
            <person name="Kim Y.J."/>
            <person name="Jeong J.Y."/>
        </authorList>
    </citation>
    <scope>NUCLEOTIDE SEQUENCE</scope>
    <source>
        <strain evidence="3">GIHE-MW2</strain>
    </source>
</reference>
<dbReference type="InterPro" id="IPR045155">
    <property type="entry name" value="Beta-lactam_cat"/>
</dbReference>
<dbReference type="AlphaFoldDB" id="A0AAU8JHH9"/>
<evidence type="ECO:0000313" key="3">
    <source>
        <dbReference type="EMBL" id="XCM37985.1"/>
    </source>
</evidence>
<gene>
    <name evidence="3" type="ORF">ABWT76_000802</name>
</gene>
<sequence length="356" mass="39619">MLSQNRISGSVGSLLKPVTFFTWTHCLGFLIGCGFASSIIGLVAYLIFGSQFGQNFLAINSAVETKPSDKKSVVFPEYSNSKYSNSKYSNSKYSNSKYSNSKILDQIAQTSGLSTKVKITVCNLQRTCSHLRGNQIPISLASLMKVPIAVTLLDQVNRQKIPLNNQIYISKGNFTEDASDLKVERKYPLGKLLLEMIVNSSNIAPNQLIDYLSRNYINQVLESRGYRATRVYAKFIGDIFIPDDAGEKLNTSTTNELTEMMVQIYNRQHPGDDRLISLFGLQHDRELGFAALKGSSAKWLGEKTGQNSWVIGTTLAMEISGNKYILTVIDDGVYSDQAIRDAIRKISEYLAQKGHF</sequence>
<dbReference type="InterPro" id="IPR000871">
    <property type="entry name" value="Beta-lactam_class-A"/>
</dbReference>
<dbReference type="InterPro" id="IPR012338">
    <property type="entry name" value="Beta-lactam/transpept-like"/>
</dbReference>
<dbReference type="PROSITE" id="PS51257">
    <property type="entry name" value="PROKAR_LIPOPROTEIN"/>
    <property type="match status" value="1"/>
</dbReference>
<dbReference type="PANTHER" id="PTHR35333:SF3">
    <property type="entry name" value="BETA-LACTAMASE-TYPE TRANSPEPTIDASE FOLD CONTAINING PROTEIN"/>
    <property type="match status" value="1"/>
</dbReference>
<dbReference type="GO" id="GO:0046677">
    <property type="term" value="P:response to antibiotic"/>
    <property type="evidence" value="ECO:0007669"/>
    <property type="project" value="InterPro"/>
</dbReference>
<dbReference type="Gene3D" id="3.40.710.10">
    <property type="entry name" value="DD-peptidase/beta-lactamase superfamily"/>
    <property type="match status" value="1"/>
</dbReference>
<dbReference type="PANTHER" id="PTHR35333">
    <property type="entry name" value="BETA-LACTAMASE"/>
    <property type="match status" value="1"/>
</dbReference>
<evidence type="ECO:0000256" key="1">
    <source>
        <dbReference type="SAM" id="Phobius"/>
    </source>
</evidence>
<keyword evidence="1" id="KW-0472">Membrane</keyword>
<dbReference type="GO" id="GO:0030655">
    <property type="term" value="P:beta-lactam antibiotic catabolic process"/>
    <property type="evidence" value="ECO:0007669"/>
    <property type="project" value="InterPro"/>
</dbReference>
<feature type="transmembrane region" description="Helical" evidence="1">
    <location>
        <begin position="20"/>
        <end position="48"/>
    </location>
</feature>
<feature type="domain" description="Beta-lactamase class A catalytic" evidence="2">
    <location>
        <begin position="137"/>
        <end position="306"/>
    </location>
</feature>
<organism evidence="3">
    <name type="scientific">Planktothricoides raciborskii GIHE-MW2</name>
    <dbReference type="NCBI Taxonomy" id="2792601"/>
    <lineage>
        <taxon>Bacteria</taxon>
        <taxon>Bacillati</taxon>
        <taxon>Cyanobacteriota</taxon>
        <taxon>Cyanophyceae</taxon>
        <taxon>Oscillatoriophycideae</taxon>
        <taxon>Oscillatoriales</taxon>
        <taxon>Oscillatoriaceae</taxon>
        <taxon>Planktothricoides</taxon>
    </lineage>
</organism>
<keyword evidence="1" id="KW-1133">Transmembrane helix</keyword>
<keyword evidence="1" id="KW-0812">Transmembrane</keyword>
<accession>A0AAU8JHH9</accession>
<dbReference type="Pfam" id="PF13354">
    <property type="entry name" value="Beta-lactamase2"/>
    <property type="match status" value="1"/>
</dbReference>
<keyword evidence="3" id="KW-0378">Hydrolase</keyword>
<proteinExistence type="predicted"/>
<dbReference type="EMBL" id="CP159837">
    <property type="protein sequence ID" value="XCM37985.1"/>
    <property type="molecule type" value="Genomic_DNA"/>
</dbReference>
<protein>
    <submittedName>
        <fullName evidence="3">Serine hydrolase</fullName>
    </submittedName>
</protein>
<name>A0AAU8JHH9_9CYAN</name>
<dbReference type="GO" id="GO:0008800">
    <property type="term" value="F:beta-lactamase activity"/>
    <property type="evidence" value="ECO:0007669"/>
    <property type="project" value="InterPro"/>
</dbReference>
<dbReference type="RefSeq" id="WP_054469041.1">
    <property type="nucleotide sequence ID" value="NZ_CP159837.1"/>
</dbReference>